<feature type="region of interest" description="Disordered" evidence="1">
    <location>
        <begin position="1349"/>
        <end position="1449"/>
    </location>
</feature>
<dbReference type="Proteomes" id="UP001150569">
    <property type="component" value="Unassembled WGS sequence"/>
</dbReference>
<feature type="compositionally biased region" description="Low complexity" evidence="1">
    <location>
        <begin position="294"/>
        <end position="308"/>
    </location>
</feature>
<evidence type="ECO:0000256" key="1">
    <source>
        <dbReference type="SAM" id="MobiDB-lite"/>
    </source>
</evidence>
<feature type="region of interest" description="Disordered" evidence="1">
    <location>
        <begin position="1148"/>
        <end position="1173"/>
    </location>
</feature>
<feature type="region of interest" description="Disordered" evidence="1">
    <location>
        <begin position="2058"/>
        <end position="2124"/>
    </location>
</feature>
<comment type="caution">
    <text evidence="2">The sequence shown here is derived from an EMBL/GenBank/DDBJ whole genome shotgun (WGS) entry which is preliminary data.</text>
</comment>
<feature type="region of interest" description="Disordered" evidence="1">
    <location>
        <begin position="1517"/>
        <end position="1564"/>
    </location>
</feature>
<feature type="region of interest" description="Disordered" evidence="1">
    <location>
        <begin position="598"/>
        <end position="617"/>
    </location>
</feature>
<evidence type="ECO:0000313" key="3">
    <source>
        <dbReference type="Proteomes" id="UP001150569"/>
    </source>
</evidence>
<evidence type="ECO:0000313" key="2">
    <source>
        <dbReference type="EMBL" id="KAJ1924039.1"/>
    </source>
</evidence>
<feature type="region of interest" description="Disordered" evidence="1">
    <location>
        <begin position="105"/>
        <end position="425"/>
    </location>
</feature>
<feature type="region of interest" description="Disordered" evidence="1">
    <location>
        <begin position="981"/>
        <end position="1038"/>
    </location>
</feature>
<organism evidence="2 3">
    <name type="scientific">Tieghemiomyces parasiticus</name>
    <dbReference type="NCBI Taxonomy" id="78921"/>
    <lineage>
        <taxon>Eukaryota</taxon>
        <taxon>Fungi</taxon>
        <taxon>Fungi incertae sedis</taxon>
        <taxon>Zoopagomycota</taxon>
        <taxon>Kickxellomycotina</taxon>
        <taxon>Dimargaritomycetes</taxon>
        <taxon>Dimargaritales</taxon>
        <taxon>Dimargaritaceae</taxon>
        <taxon>Tieghemiomyces</taxon>
    </lineage>
</organism>
<accession>A0A9W8DYF3</accession>
<dbReference type="OrthoDB" id="10434119at2759"/>
<feature type="region of interest" description="Disordered" evidence="1">
    <location>
        <begin position="1943"/>
        <end position="2015"/>
    </location>
</feature>
<feature type="region of interest" description="Disordered" evidence="1">
    <location>
        <begin position="1240"/>
        <end position="1269"/>
    </location>
</feature>
<sequence>MQEEPHRRSTGASIFSALAFLGKVRRRVQEDQPSILDPATLLSPAHPANQSVSSLSTWCSQTSANSNFGRRRPRLFGRPLFPMIRKRSSHWKPTYTTAIQTHSRSTIFSPPTSRGRRQTRTSRNGSRIRMGPERSARKWGKAPIITVSTGVGGTPPNERADQESLAGDWEETPEVYDVPTYSQRAGPSTRRPLPNPAAGPQYLAVPTASRRVTVGESRRVRPDTTSERRRAALRPSHTIPQHDPQVYPHPPGYEASVRGTSGDERSTLQADADWRVRRRKKERSRLNVSPPAVEEPAPTSRPAAAAPKSPEPSRRAGLLRRTSSLAVAGEGADRPRSVMVTVEYDDPEPRTRSSGRRNRVLSYPPLTHSGSDENGATEHRLHTKRSNVSTKTRIRTKVSLRDDYPSPSAAPEPTHAPPAQWPRNTLSPVADLKHRASQLHQSPAGLDQAYSLAEALTRDVLNQNRRDSAAPVLTTTPQEWFPIPVADRQPRAVSANHAAPVRRASTRRMRSPSFSPPPPMETRPALPRAQDPRPEPPVPRVHLPVLAPLVSLPSLPSTVNLQQALEVPKTPAGPTPSPLGAPGATLQRKASVAIIAATSDDEESDNPPARTADGPPFLSLRFLQKPILDSDGHPTDGEFGGLFENFLSNQERKLNRRKVPLFHVTSTAATQSPPRAPLHHLGRAPSPPPPRSSTQPTVPPSAPAHLFSRSDLQHDEASMLNLNQPVVEYGHRKELLATHPELVPEAHLDVIPEAIMTDTFNFTDSEPPSPPPRRSFAGGESTASSPLARPATYPGDPRWEDGEHSEEEDEKYEEGDSDTSSLNHSMDGPSDMSQLFHGATREQAAGHPRQSFSFMEASRAVEVMSLPMDSQYDRTDGYGPVTEGLGLTDISRALPSRLHHTLSHQRPSGAGHSPLRAPVAATPRSVSSSPPSNQLQRRTSTSRKSPQPVGLKRRVSYQKYQDPHIQIVQEVDEIPVGHYSSEAEHSVTDSNSSCEAAVRNAESEDESNAREGRRGTPRRGHHPYPIRQRRAARTRTGEGRTIGARRANVAALRLGTPVGPQNENSEDWTSSMDSSLLGVNNPPLMEGLVPRTTAYTTSVPQRRPSAKARGKMPATVELDPEAGVSADEVDGEGRDECVVVDGRRPIPAYSPVNRSGPMAGPPAHDARPPTLLRSSVSTTPTVKLWEKYARTIGPRHRTGETVAETVQDVSQRYPAPPGAPRLAVAGAPHRGHHRFLDLANRHDDSDVTPGSTDDRPSSPITLPYMNRSPSLSDDVRRGLLTQLRAETEAAVLRAQPAVPRTRLVTDESSHLGRTVDHLNFRMSMLEDQMHTKQTPTSFYEGRDEAGRLIGRPDESGYEEENGSYTGTVDRCGRYATGLPRRAPSTRTSSTRSRRFNADESQSPSVQIYLGPGFDNPDDEGYTEKPQFVTVSRPSSGTPTPPQQVTPPLPAAGVQRRVTSHPVPQIITIAATPPESRESVVAPAVKPPVRAPTPTPPAPTSTARAVVDTLKRRVSWLPGVTTTSPEGRPLSLPPPSEVATGTGAPRPSSVFLPPPSPTTPRTTSPVNLRFWCHVDDGTGPRGPGDRAAATAAAAAVEAGTETAPTRSPGQPLPPTPHLLSLHQPDHRGLRAMSAIHDSVSELTSNSSLAESVVYPHPRPPSAVLPPSTTPSARPTSRRHDLETHVKIALLEAMALQGERDDRRKEESDERARRTIRQRARGSVPSQGPPRHVSTNPSIAPQKEVDLVPTVATATPAQAPAPAPLSSQSRPGVWQTLKNHRSFRLLPKLGATESPVETLDQAAPSEPAGTEAPPGGVPSLPPTPQQSPQPMPTRLRSHTLTPSLCRPVSALDRAFLVHSSEGSIAGDSRIQIIKPASPPAAADPSPEVTVSPLMVGRSAVPRQAGRPRSSGAQPESRTQQLPPPPRKSSFNPAMAYPLSIMRTQAGEGSSGQQQQTGTAPGVHFNIPPSSNHRRSVRNDNPPEPTVHGRRRMSVATSFTPQPVPAANRSENPPGSPSLIYYDLQRVIPATGTKAGYNPDQSTARGPLQVINHHRGDFDSVRSRSASASHHQHQNPGRPQSHGRLVHPSDEMGSARTEVARHHPHHQSSSGRRRYSTAIPSKRNVHPANLRLPLFQIRQAQQ</sequence>
<feature type="compositionally biased region" description="Polar residues" evidence="1">
    <location>
        <begin position="1908"/>
        <end position="1918"/>
    </location>
</feature>
<feature type="compositionally biased region" description="Basic residues" evidence="1">
    <location>
        <begin position="2099"/>
        <end position="2112"/>
    </location>
</feature>
<feature type="compositionally biased region" description="Pro residues" evidence="1">
    <location>
        <begin position="1438"/>
        <end position="1449"/>
    </location>
</feature>
<feature type="compositionally biased region" description="Polar residues" evidence="1">
    <location>
        <begin position="924"/>
        <end position="945"/>
    </location>
</feature>
<proteinExistence type="predicted"/>
<feature type="region of interest" description="Disordered" evidence="1">
    <location>
        <begin position="760"/>
        <end position="834"/>
    </location>
</feature>
<feature type="region of interest" description="Disordered" evidence="1">
    <location>
        <begin position="1788"/>
        <end position="1841"/>
    </location>
</feature>
<feature type="compositionally biased region" description="Pro residues" evidence="1">
    <location>
        <begin position="685"/>
        <end position="702"/>
    </location>
</feature>
<feature type="compositionally biased region" description="Basic and acidic residues" evidence="1">
    <location>
        <begin position="1696"/>
        <end position="1711"/>
    </location>
</feature>
<feature type="region of interest" description="Disordered" evidence="1">
    <location>
        <begin position="1577"/>
        <end position="1613"/>
    </location>
</feature>
<feature type="compositionally biased region" description="Low complexity" evidence="1">
    <location>
        <begin position="1664"/>
        <end position="1673"/>
    </location>
</feature>
<keyword evidence="3" id="KW-1185">Reference proteome</keyword>
<reference evidence="2" key="1">
    <citation type="submission" date="2022-07" db="EMBL/GenBank/DDBJ databases">
        <title>Phylogenomic reconstructions and comparative analyses of Kickxellomycotina fungi.</title>
        <authorList>
            <person name="Reynolds N.K."/>
            <person name="Stajich J.E."/>
            <person name="Barry K."/>
            <person name="Grigoriev I.V."/>
            <person name="Crous P."/>
            <person name="Smith M.E."/>
        </authorList>
    </citation>
    <scope>NUCLEOTIDE SEQUENCE</scope>
    <source>
        <strain evidence="2">RSA 861</strain>
    </source>
</reference>
<feature type="region of interest" description="Disordered" evidence="1">
    <location>
        <begin position="1650"/>
        <end position="1678"/>
    </location>
</feature>
<feature type="compositionally biased region" description="Polar residues" evidence="1">
    <location>
        <begin position="48"/>
        <end position="57"/>
    </location>
</feature>
<feature type="compositionally biased region" description="Low complexity" evidence="1">
    <location>
        <begin position="1428"/>
        <end position="1437"/>
    </location>
</feature>
<feature type="compositionally biased region" description="Low complexity" evidence="1">
    <location>
        <begin position="1943"/>
        <end position="1959"/>
    </location>
</feature>
<gene>
    <name evidence="2" type="ORF">IWQ60_005476</name>
</gene>
<feature type="region of interest" description="Disordered" evidence="1">
    <location>
        <begin position="491"/>
        <end position="539"/>
    </location>
</feature>
<feature type="compositionally biased region" description="Basic and acidic residues" evidence="1">
    <location>
        <begin position="216"/>
        <end position="230"/>
    </location>
</feature>
<feature type="compositionally biased region" description="Acidic residues" evidence="1">
    <location>
        <begin position="803"/>
        <end position="817"/>
    </location>
</feature>
<feature type="compositionally biased region" description="Pro residues" evidence="1">
    <location>
        <begin position="1813"/>
        <end position="1829"/>
    </location>
</feature>
<feature type="compositionally biased region" description="Basic residues" evidence="1">
    <location>
        <begin position="1015"/>
        <end position="1033"/>
    </location>
</feature>
<protein>
    <submittedName>
        <fullName evidence="2">Uncharacterized protein</fullName>
    </submittedName>
</protein>
<dbReference type="EMBL" id="JANBPT010000296">
    <property type="protein sequence ID" value="KAJ1924039.1"/>
    <property type="molecule type" value="Genomic_DNA"/>
</dbReference>
<feature type="region of interest" description="Disordered" evidence="1">
    <location>
        <begin position="900"/>
        <end position="958"/>
    </location>
</feature>
<feature type="region of interest" description="Disordered" evidence="1">
    <location>
        <begin position="38"/>
        <end position="57"/>
    </location>
</feature>
<feature type="compositionally biased region" description="Low complexity" evidence="1">
    <location>
        <begin position="1584"/>
        <end position="1604"/>
    </location>
</feature>
<feature type="region of interest" description="Disordered" evidence="1">
    <location>
        <begin position="1692"/>
        <end position="1740"/>
    </location>
</feature>
<feature type="compositionally biased region" description="Pro residues" evidence="1">
    <location>
        <begin position="408"/>
        <end position="420"/>
    </location>
</feature>
<name>A0A9W8DYF3_9FUNG</name>
<feature type="region of interest" description="Disordered" evidence="1">
    <location>
        <begin position="666"/>
        <end position="706"/>
    </location>
</feature>
<feature type="region of interest" description="Disordered" evidence="1">
    <location>
        <begin position="1864"/>
        <end position="1930"/>
    </location>
</feature>